<dbReference type="Gene3D" id="3.10.129.10">
    <property type="entry name" value="Hotdog Thioesterase"/>
    <property type="match status" value="1"/>
</dbReference>
<dbReference type="SUPFAM" id="SSF54637">
    <property type="entry name" value="Thioesterase/thiol ester dehydrase-isomerase"/>
    <property type="match status" value="1"/>
</dbReference>
<dbReference type="InterPro" id="IPR029069">
    <property type="entry name" value="HotDog_dom_sf"/>
</dbReference>
<comment type="caution">
    <text evidence="1">The sequence shown here is derived from an EMBL/GenBank/DDBJ whole genome shotgun (WGS) entry which is preliminary data.</text>
</comment>
<sequence>MPLFQSSYLDLKPDWIDHNGHLNMAYYSVLFDLSLDPFQEGLGLGPAYVAACAHTTYTAEFRIRYRRELHPGARVRSSVRVLDVSDRAYHYAQELLHEEGWIAATGEGVSLHVDQGGPRVAPWPPQIHAALCAARDAHADSPRPDWIGAPMGLRR</sequence>
<proteinExistence type="predicted"/>
<dbReference type="RefSeq" id="WP_160892073.1">
    <property type="nucleotide sequence ID" value="NZ_WUMU01000003.1"/>
</dbReference>
<evidence type="ECO:0000313" key="1">
    <source>
        <dbReference type="EMBL" id="MXN17104.1"/>
    </source>
</evidence>
<dbReference type="Pfam" id="PF13279">
    <property type="entry name" value="4HBT_2"/>
    <property type="match status" value="1"/>
</dbReference>
<evidence type="ECO:0000313" key="2">
    <source>
        <dbReference type="Proteomes" id="UP000477911"/>
    </source>
</evidence>
<dbReference type="Proteomes" id="UP000477911">
    <property type="component" value="Unassembled WGS sequence"/>
</dbReference>
<dbReference type="EMBL" id="WUMU01000003">
    <property type="protein sequence ID" value="MXN17104.1"/>
    <property type="molecule type" value="Genomic_DNA"/>
</dbReference>
<gene>
    <name evidence="1" type="ORF">GR170_04600</name>
</gene>
<dbReference type="CDD" id="cd00586">
    <property type="entry name" value="4HBT"/>
    <property type="match status" value="1"/>
</dbReference>
<keyword evidence="2" id="KW-1185">Reference proteome</keyword>
<protein>
    <submittedName>
        <fullName evidence="1">Thioesterase</fullName>
    </submittedName>
</protein>
<reference evidence="1 2" key="1">
    <citation type="submission" date="2019-12" db="EMBL/GenBank/DDBJ databases">
        <authorList>
            <person name="Li M."/>
        </authorList>
    </citation>
    <scope>NUCLEOTIDE SEQUENCE [LARGE SCALE GENOMIC DNA]</scope>
    <source>
        <strain evidence="1 2">GBMRC 2024</strain>
    </source>
</reference>
<organism evidence="1 2">
    <name type="scientific">Pseudooceanicola albus</name>
    <dbReference type="NCBI Taxonomy" id="2692189"/>
    <lineage>
        <taxon>Bacteria</taxon>
        <taxon>Pseudomonadati</taxon>
        <taxon>Pseudomonadota</taxon>
        <taxon>Alphaproteobacteria</taxon>
        <taxon>Rhodobacterales</taxon>
        <taxon>Paracoccaceae</taxon>
        <taxon>Pseudooceanicola</taxon>
    </lineage>
</organism>
<dbReference type="AlphaFoldDB" id="A0A6L7FYF4"/>
<accession>A0A6L7FYF4</accession>
<name>A0A6L7FYF4_9RHOB</name>